<proteinExistence type="predicted"/>
<accession>A0A7W8LBQ6</accession>
<reference evidence="2 3" key="1">
    <citation type="submission" date="2020-08" db="EMBL/GenBank/DDBJ databases">
        <title>Genomic Encyclopedia of Type Strains, Phase IV (KMG-V): Genome sequencing to study the core and pangenomes of soil and plant-associated prokaryotes.</title>
        <authorList>
            <person name="Whitman W."/>
        </authorList>
    </citation>
    <scope>NUCLEOTIDE SEQUENCE [LARGE SCALE GENOMIC DNA]</scope>
    <source>
        <strain evidence="2 3">JPY162</strain>
    </source>
</reference>
<keyword evidence="1" id="KW-0472">Membrane</keyword>
<evidence type="ECO:0000313" key="2">
    <source>
        <dbReference type="EMBL" id="MBB5403718.1"/>
    </source>
</evidence>
<protein>
    <submittedName>
        <fullName evidence="2">Uncharacterized protein</fullName>
    </submittedName>
</protein>
<feature type="transmembrane region" description="Helical" evidence="1">
    <location>
        <begin position="53"/>
        <end position="79"/>
    </location>
</feature>
<comment type="caution">
    <text evidence="2">The sequence shown here is derived from an EMBL/GenBank/DDBJ whole genome shotgun (WGS) entry which is preliminary data.</text>
</comment>
<organism evidence="2 3">
    <name type="scientific">Paraburkholderia youngii</name>
    <dbReference type="NCBI Taxonomy" id="2782701"/>
    <lineage>
        <taxon>Bacteria</taxon>
        <taxon>Pseudomonadati</taxon>
        <taxon>Pseudomonadota</taxon>
        <taxon>Betaproteobacteria</taxon>
        <taxon>Burkholderiales</taxon>
        <taxon>Burkholderiaceae</taxon>
        <taxon>Paraburkholderia</taxon>
    </lineage>
</organism>
<dbReference type="Proteomes" id="UP000592820">
    <property type="component" value="Unassembled WGS sequence"/>
</dbReference>
<feature type="transmembrane region" description="Helical" evidence="1">
    <location>
        <begin position="152"/>
        <end position="174"/>
    </location>
</feature>
<evidence type="ECO:0000313" key="3">
    <source>
        <dbReference type="Proteomes" id="UP000592820"/>
    </source>
</evidence>
<dbReference type="RefSeq" id="WP_184227930.1">
    <property type="nucleotide sequence ID" value="NZ_JACHDE010000015.1"/>
</dbReference>
<name>A0A7W8LBQ6_9BURK</name>
<sequence length="205" mass="21623">MNMLTITARQLLLYSHTLVFAFAIARVLREDVALLTARRIDAVRLEATGRTIAGLLGLLWITGVAMILLGTGLHMAVLVSKPKLAAKLTVVCLLTANGLLLHRVAFPVLTTPQRRPRRAATICVLLGAISSVSWLYASFVGVARLIAPAMSYTAFLALYGVGLVGGIGTALAVARPRVERLLAPMSGGDVVVGSAPAGRMSLPPF</sequence>
<evidence type="ECO:0000256" key="1">
    <source>
        <dbReference type="SAM" id="Phobius"/>
    </source>
</evidence>
<feature type="transmembrane region" description="Helical" evidence="1">
    <location>
        <begin position="122"/>
        <end position="146"/>
    </location>
</feature>
<gene>
    <name evidence="2" type="ORF">HDG41_005808</name>
</gene>
<keyword evidence="1" id="KW-0812">Transmembrane</keyword>
<keyword evidence="1" id="KW-1133">Transmembrane helix</keyword>
<dbReference type="AlphaFoldDB" id="A0A7W8LBQ6"/>
<dbReference type="EMBL" id="JACHDE010000015">
    <property type="protein sequence ID" value="MBB5403718.1"/>
    <property type="molecule type" value="Genomic_DNA"/>
</dbReference>